<keyword evidence="3" id="KW-1185">Reference proteome</keyword>
<proteinExistence type="predicted"/>
<dbReference type="Proteomes" id="UP000315369">
    <property type="component" value="Unassembled WGS sequence"/>
</dbReference>
<protein>
    <submittedName>
        <fullName evidence="2">Uncharacterized protein</fullName>
    </submittedName>
</protein>
<dbReference type="OrthoDB" id="9932146at2"/>
<evidence type="ECO:0000313" key="2">
    <source>
        <dbReference type="EMBL" id="TQF08625.1"/>
    </source>
</evidence>
<feature type="region of interest" description="Disordered" evidence="1">
    <location>
        <begin position="1"/>
        <end position="30"/>
    </location>
</feature>
<evidence type="ECO:0000256" key="1">
    <source>
        <dbReference type="SAM" id="MobiDB-lite"/>
    </source>
</evidence>
<comment type="caution">
    <text evidence="2">The sequence shown here is derived from an EMBL/GenBank/DDBJ whole genome shotgun (WGS) entry which is preliminary data.</text>
</comment>
<dbReference type="RefSeq" id="WP_141649472.1">
    <property type="nucleotide sequence ID" value="NZ_VIFM01000508.1"/>
</dbReference>
<dbReference type="EMBL" id="VIFM01000508">
    <property type="protein sequence ID" value="TQF08625.1"/>
    <property type="molecule type" value="Genomic_DNA"/>
</dbReference>
<sequence>MELDEGGTTEPVTPPAQEQVSPDTTSEDGNNVSAFAACSGYDGNNYCFAECNDTINYWYVVGHVSTVGYGNCASAAFAFCRSIGYNGHNGACWGYP</sequence>
<organism evidence="2 3">
    <name type="scientific">Myxococcus llanfairpwllgwyngyllgogerychwyrndrobwllllantysiliogogogochensis</name>
    <dbReference type="NCBI Taxonomy" id="2590453"/>
    <lineage>
        <taxon>Bacteria</taxon>
        <taxon>Pseudomonadati</taxon>
        <taxon>Myxococcota</taxon>
        <taxon>Myxococcia</taxon>
        <taxon>Myxococcales</taxon>
        <taxon>Cystobacterineae</taxon>
        <taxon>Myxococcaceae</taxon>
        <taxon>Myxococcus</taxon>
    </lineage>
</organism>
<reference evidence="2 3" key="1">
    <citation type="submission" date="2019-06" db="EMBL/GenBank/DDBJ databases">
        <authorList>
            <person name="Livingstone P."/>
            <person name="Whitworth D."/>
        </authorList>
    </citation>
    <scope>NUCLEOTIDE SEQUENCE [LARGE SCALE GENOMIC DNA]</scope>
    <source>
        <strain evidence="2 3">AM401</strain>
    </source>
</reference>
<gene>
    <name evidence="2" type="ORF">FJV41_48920</name>
</gene>
<name>A0A540WHX8_9BACT</name>
<accession>A0A540WHX8</accession>
<dbReference type="AlphaFoldDB" id="A0A540WHX8"/>
<evidence type="ECO:0000313" key="3">
    <source>
        <dbReference type="Proteomes" id="UP000315369"/>
    </source>
</evidence>
<feature type="compositionally biased region" description="Polar residues" evidence="1">
    <location>
        <begin position="16"/>
        <end position="30"/>
    </location>
</feature>